<feature type="region of interest" description="Disordered" evidence="1">
    <location>
        <begin position="93"/>
        <end position="156"/>
    </location>
</feature>
<dbReference type="EMBL" id="MODZ01000014">
    <property type="protein sequence ID" value="OIJ34964.1"/>
    <property type="molecule type" value="Genomic_DNA"/>
</dbReference>
<evidence type="ECO:0000256" key="2">
    <source>
        <dbReference type="SAM" id="Phobius"/>
    </source>
</evidence>
<reference evidence="3 4" key="1">
    <citation type="submission" date="2016-10" db="EMBL/GenBank/DDBJ databases">
        <title>Draft genome sequence of strain LCT isolated from the Shenzhou X spacecraft of China.</title>
        <authorList>
            <person name="Huang B."/>
        </authorList>
    </citation>
    <scope>NUCLEOTIDE SEQUENCE [LARGE SCALE GENOMIC DNA]</scope>
    <source>
        <strain evidence="3 4">LCT-H5</strain>
    </source>
</reference>
<evidence type="ECO:0000313" key="4">
    <source>
        <dbReference type="Proteomes" id="UP000179540"/>
    </source>
</evidence>
<proteinExistence type="predicted"/>
<sequence>MAQRPKRGLKADIKAPLILAAVLAIIAFAGVFVFATGGTDNDPEIKLALSAAGGVFVVTLVVCATLIMVERPNDEELGQGTGINRRSADLYAAAKARKEERERREREQGAASSASSADAGADGASGSDRSDAAAAGDSPEEDGPTWGQRAHPETHN</sequence>
<feature type="compositionally biased region" description="Low complexity" evidence="1">
    <location>
        <begin position="109"/>
        <end position="137"/>
    </location>
</feature>
<dbReference type="AlphaFoldDB" id="A0A1S2MXL8"/>
<keyword evidence="2" id="KW-0812">Transmembrane</keyword>
<keyword evidence="2" id="KW-0472">Membrane</keyword>
<feature type="transmembrane region" description="Helical" evidence="2">
    <location>
        <begin position="47"/>
        <end position="69"/>
    </location>
</feature>
<dbReference type="OrthoDB" id="4880119at2"/>
<organism evidence="3 4">
    <name type="scientific">Rothia kristinae</name>
    <dbReference type="NCBI Taxonomy" id="37923"/>
    <lineage>
        <taxon>Bacteria</taxon>
        <taxon>Bacillati</taxon>
        <taxon>Actinomycetota</taxon>
        <taxon>Actinomycetes</taxon>
        <taxon>Micrococcales</taxon>
        <taxon>Micrococcaceae</taxon>
        <taxon>Rothia</taxon>
    </lineage>
</organism>
<accession>A0A1S2MXL8</accession>
<keyword evidence="2" id="KW-1133">Transmembrane helix</keyword>
<evidence type="ECO:0000256" key="1">
    <source>
        <dbReference type="SAM" id="MobiDB-lite"/>
    </source>
</evidence>
<comment type="caution">
    <text evidence="3">The sequence shown here is derived from an EMBL/GenBank/DDBJ whole genome shotgun (WGS) entry which is preliminary data.</text>
</comment>
<feature type="transmembrane region" description="Helical" evidence="2">
    <location>
        <begin position="15"/>
        <end position="35"/>
    </location>
</feature>
<dbReference type="Proteomes" id="UP000179540">
    <property type="component" value="Unassembled WGS sequence"/>
</dbReference>
<gene>
    <name evidence="3" type="ORF">BK826_09730</name>
</gene>
<name>A0A1S2MXL8_9MICC</name>
<protein>
    <submittedName>
        <fullName evidence="3">Uncharacterized protein</fullName>
    </submittedName>
</protein>
<evidence type="ECO:0000313" key="3">
    <source>
        <dbReference type="EMBL" id="OIJ34964.1"/>
    </source>
</evidence>
<feature type="compositionally biased region" description="Basic and acidic residues" evidence="1">
    <location>
        <begin position="96"/>
        <end position="108"/>
    </location>
</feature>
<dbReference type="RefSeq" id="WP_075515449.1">
    <property type="nucleotide sequence ID" value="NZ_MODZ01000014.1"/>
</dbReference>